<dbReference type="InterPro" id="IPR007197">
    <property type="entry name" value="rSAM"/>
</dbReference>
<sequence length="152" mass="16861">MPSPVTSGVFEEGRYTTAILETNRGCPFSCGFCFWGAATNDKVHKFEDRRVRDDITWISKNNFVSIFIADASWGMAPRDVELTRHLVKCSEENGYPVMVAMAAAKNKPDRMAEITEIPGPRRCSGLMRCVWWARSLGAGCQTSTTSDDLSGL</sequence>
<dbReference type="AlphaFoldDB" id="A0A7W7S3T7"/>
<dbReference type="SUPFAM" id="SSF102114">
    <property type="entry name" value="Radical SAM enzymes"/>
    <property type="match status" value="1"/>
</dbReference>
<evidence type="ECO:0000313" key="2">
    <source>
        <dbReference type="Proteomes" id="UP000534286"/>
    </source>
</evidence>
<accession>A0A7W7S3T7</accession>
<dbReference type="RefSeq" id="WP_184758893.1">
    <property type="nucleotide sequence ID" value="NZ_BAABEK010000071.1"/>
</dbReference>
<dbReference type="GO" id="GO:0051536">
    <property type="term" value="F:iron-sulfur cluster binding"/>
    <property type="evidence" value="ECO:0007669"/>
    <property type="project" value="InterPro"/>
</dbReference>
<dbReference type="EMBL" id="JACHJU010000004">
    <property type="protein sequence ID" value="MBB4942982.1"/>
    <property type="molecule type" value="Genomic_DNA"/>
</dbReference>
<comment type="caution">
    <text evidence="1">The sequence shown here is derived from an EMBL/GenBank/DDBJ whole genome shotgun (WGS) entry which is preliminary data.</text>
</comment>
<dbReference type="GO" id="GO:0003824">
    <property type="term" value="F:catalytic activity"/>
    <property type="evidence" value="ECO:0007669"/>
    <property type="project" value="InterPro"/>
</dbReference>
<protein>
    <recommendedName>
        <fullName evidence="3">Radical SAM core domain-containing protein</fullName>
    </recommendedName>
</protein>
<dbReference type="InterPro" id="IPR058240">
    <property type="entry name" value="rSAM_sf"/>
</dbReference>
<proteinExistence type="predicted"/>
<gene>
    <name evidence="1" type="ORF">FHR32_007382</name>
</gene>
<dbReference type="SFLD" id="SFLDG01082">
    <property type="entry name" value="B12-binding_domain_containing"/>
    <property type="match status" value="1"/>
</dbReference>
<organism evidence="1 2">
    <name type="scientific">Streptosporangium album</name>
    <dbReference type="NCBI Taxonomy" id="47479"/>
    <lineage>
        <taxon>Bacteria</taxon>
        <taxon>Bacillati</taxon>
        <taxon>Actinomycetota</taxon>
        <taxon>Actinomycetes</taxon>
        <taxon>Streptosporangiales</taxon>
        <taxon>Streptosporangiaceae</taxon>
        <taxon>Streptosporangium</taxon>
    </lineage>
</organism>
<dbReference type="Proteomes" id="UP000534286">
    <property type="component" value="Unassembled WGS sequence"/>
</dbReference>
<reference evidence="1 2" key="1">
    <citation type="submission" date="2020-08" db="EMBL/GenBank/DDBJ databases">
        <title>Sequencing the genomes of 1000 actinobacteria strains.</title>
        <authorList>
            <person name="Klenk H.-P."/>
        </authorList>
    </citation>
    <scope>NUCLEOTIDE SEQUENCE [LARGE SCALE GENOMIC DNA]</scope>
    <source>
        <strain evidence="1 2">DSM 43023</strain>
    </source>
</reference>
<dbReference type="SFLD" id="SFLDS00029">
    <property type="entry name" value="Radical_SAM"/>
    <property type="match status" value="1"/>
</dbReference>
<keyword evidence="2" id="KW-1185">Reference proteome</keyword>
<name>A0A7W7S3T7_9ACTN</name>
<evidence type="ECO:0008006" key="3">
    <source>
        <dbReference type="Google" id="ProtNLM"/>
    </source>
</evidence>
<evidence type="ECO:0000313" key="1">
    <source>
        <dbReference type="EMBL" id="MBB4942982.1"/>
    </source>
</evidence>